<gene>
    <name evidence="1" type="ORF">Vadar_034437</name>
</gene>
<protein>
    <submittedName>
        <fullName evidence="1">Uncharacterized protein</fullName>
    </submittedName>
</protein>
<dbReference type="Proteomes" id="UP000828048">
    <property type="component" value="Chromosome 12"/>
</dbReference>
<organism evidence="1 2">
    <name type="scientific">Vaccinium darrowii</name>
    <dbReference type="NCBI Taxonomy" id="229202"/>
    <lineage>
        <taxon>Eukaryota</taxon>
        <taxon>Viridiplantae</taxon>
        <taxon>Streptophyta</taxon>
        <taxon>Embryophyta</taxon>
        <taxon>Tracheophyta</taxon>
        <taxon>Spermatophyta</taxon>
        <taxon>Magnoliopsida</taxon>
        <taxon>eudicotyledons</taxon>
        <taxon>Gunneridae</taxon>
        <taxon>Pentapetalae</taxon>
        <taxon>asterids</taxon>
        <taxon>Ericales</taxon>
        <taxon>Ericaceae</taxon>
        <taxon>Vaccinioideae</taxon>
        <taxon>Vaccinieae</taxon>
        <taxon>Vaccinium</taxon>
    </lineage>
</organism>
<keyword evidence="2" id="KW-1185">Reference proteome</keyword>
<sequence length="337" mass="38214">MAQLLSNTCSIQSVVPESYIMPPERRPGQHVVPSCNTIPVIDLDGNRNELIQEIMKASQEYGFFQLINHGVSEELMKDVMVVAKEFFDLPVEEKERFYSEDPNQTCRLKTSADFAKEKVHFWRDNLRHPCHPLEENLQQWPENPARYREVFGSYSVEVRNLGLQILDLICEGLGLEPGYFEGGLTQSQMMISINHYPPCPDPTLVLGLPKHGDPYTLTLLNQGDVPGLQVLKDEQWVAVKPLPNAFVVNINHMLQIISNGKLKSADHRVVVSSNVARTTIASFIHPSKDVLIEPAKSLVSEANPPLYKCFTFEDFIRTYIIDTHEGKDPLECLMIRS</sequence>
<evidence type="ECO:0000313" key="2">
    <source>
        <dbReference type="Proteomes" id="UP000828048"/>
    </source>
</evidence>
<reference evidence="1 2" key="1">
    <citation type="journal article" date="2021" name="Hortic Res">
        <title>High-quality reference genome and annotation aids understanding of berry development for evergreen blueberry (Vaccinium darrowii).</title>
        <authorList>
            <person name="Yu J."/>
            <person name="Hulse-Kemp A.M."/>
            <person name="Babiker E."/>
            <person name="Staton M."/>
        </authorList>
    </citation>
    <scope>NUCLEOTIDE SEQUENCE [LARGE SCALE GENOMIC DNA]</scope>
    <source>
        <strain evidence="2">cv. NJ 8807/NJ 8810</strain>
        <tissue evidence="1">Young leaf</tissue>
    </source>
</reference>
<evidence type="ECO:0000313" key="1">
    <source>
        <dbReference type="EMBL" id="KAH7864835.1"/>
    </source>
</evidence>
<accession>A0ACB7ZGD5</accession>
<name>A0ACB7ZGD5_9ERIC</name>
<dbReference type="EMBL" id="CM037162">
    <property type="protein sequence ID" value="KAH7864835.1"/>
    <property type="molecule type" value="Genomic_DNA"/>
</dbReference>
<proteinExistence type="predicted"/>
<comment type="caution">
    <text evidence="1">The sequence shown here is derived from an EMBL/GenBank/DDBJ whole genome shotgun (WGS) entry which is preliminary data.</text>
</comment>